<evidence type="ECO:0000313" key="2">
    <source>
        <dbReference type="EMBL" id="NIJ25170.1"/>
    </source>
</evidence>
<dbReference type="RefSeq" id="WP_166745521.1">
    <property type="nucleotide sequence ID" value="NZ_BAAAEV010000001.1"/>
</dbReference>
<dbReference type="EMBL" id="JAASQP010000001">
    <property type="protein sequence ID" value="NIJ25170.1"/>
    <property type="molecule type" value="Genomic_DNA"/>
</dbReference>
<reference evidence="2 3" key="1">
    <citation type="submission" date="2020-03" db="EMBL/GenBank/DDBJ databases">
        <title>Genomic Encyclopedia of Type Strains, Phase IV (KMG-IV): sequencing the most valuable type-strain genomes for metagenomic binning, comparative biology and taxonomic classification.</title>
        <authorList>
            <person name="Goeker M."/>
        </authorList>
    </citation>
    <scope>NUCLEOTIDE SEQUENCE [LARGE SCALE GENOMIC DNA]</scope>
    <source>
        <strain evidence="2 3">DSM 22753</strain>
    </source>
</reference>
<feature type="region of interest" description="Disordered" evidence="1">
    <location>
        <begin position="1"/>
        <end position="51"/>
    </location>
</feature>
<proteinExistence type="predicted"/>
<organism evidence="2 3">
    <name type="scientific">Sphingomonas japonica</name>
    <dbReference type="NCBI Taxonomy" id="511662"/>
    <lineage>
        <taxon>Bacteria</taxon>
        <taxon>Pseudomonadati</taxon>
        <taxon>Pseudomonadota</taxon>
        <taxon>Alphaproteobacteria</taxon>
        <taxon>Sphingomonadales</taxon>
        <taxon>Sphingomonadaceae</taxon>
        <taxon>Sphingomonas</taxon>
    </lineage>
</organism>
<sequence length="51" mass="5490">MTNPQPNKPDGEIDDDKAENVEDRGAVENQGETTPDAYPDKAKGQPDYGGN</sequence>
<gene>
    <name evidence="2" type="ORF">FHT01_002712</name>
</gene>
<comment type="caution">
    <text evidence="2">The sequence shown here is derived from an EMBL/GenBank/DDBJ whole genome shotgun (WGS) entry which is preliminary data.</text>
</comment>
<evidence type="ECO:0000256" key="1">
    <source>
        <dbReference type="SAM" id="MobiDB-lite"/>
    </source>
</evidence>
<dbReference type="Proteomes" id="UP000788153">
    <property type="component" value="Unassembled WGS sequence"/>
</dbReference>
<name>A0ABX0U3Q3_9SPHN</name>
<keyword evidence="3" id="KW-1185">Reference proteome</keyword>
<evidence type="ECO:0000313" key="3">
    <source>
        <dbReference type="Proteomes" id="UP000788153"/>
    </source>
</evidence>
<accession>A0ABX0U3Q3</accession>
<protein>
    <submittedName>
        <fullName evidence="2">Uncharacterized protein</fullName>
    </submittedName>
</protein>